<dbReference type="InterPro" id="IPR015942">
    <property type="entry name" value="Asp/Glu/hydantoin_racemase"/>
</dbReference>
<name>A0A0B4CRG5_PSEPS</name>
<dbReference type="GO" id="GO:0047661">
    <property type="term" value="F:amino-acid racemase activity"/>
    <property type="evidence" value="ECO:0007669"/>
    <property type="project" value="InterPro"/>
</dbReference>
<evidence type="ECO:0000313" key="3">
    <source>
        <dbReference type="Proteomes" id="UP000031196"/>
    </source>
</evidence>
<dbReference type="EMBL" id="JWTB01000041">
    <property type="protein sequence ID" value="KIC63794.1"/>
    <property type="molecule type" value="Genomic_DNA"/>
</dbReference>
<dbReference type="AlphaFoldDB" id="A0A0B4CRG5"/>
<dbReference type="OrthoDB" id="978447at2"/>
<evidence type="ECO:0000256" key="1">
    <source>
        <dbReference type="ARBA" id="ARBA00038414"/>
    </source>
</evidence>
<dbReference type="Gene3D" id="3.40.50.12500">
    <property type="match status" value="1"/>
</dbReference>
<gene>
    <name evidence="2" type="ORF">RM50_18360</name>
</gene>
<protein>
    <submittedName>
        <fullName evidence="2">Asp/Glu/hydantoin racemase</fullName>
    </submittedName>
</protein>
<dbReference type="InterPro" id="IPR053714">
    <property type="entry name" value="Iso_Racemase_Enz_sf"/>
</dbReference>
<organism evidence="2 3">
    <name type="scientific">Pseudarthrobacter phenanthrenivorans</name>
    <name type="common">Arthrobacter phenanthrenivorans</name>
    <dbReference type="NCBI Taxonomy" id="361575"/>
    <lineage>
        <taxon>Bacteria</taxon>
        <taxon>Bacillati</taxon>
        <taxon>Actinomycetota</taxon>
        <taxon>Actinomycetes</taxon>
        <taxon>Micrococcales</taxon>
        <taxon>Micrococcaceae</taxon>
        <taxon>Pseudarthrobacter</taxon>
    </lineage>
</organism>
<dbReference type="Pfam" id="PF01177">
    <property type="entry name" value="Asp_Glu_race"/>
    <property type="match status" value="1"/>
</dbReference>
<reference evidence="2 3" key="1">
    <citation type="submission" date="2014-12" db="EMBL/GenBank/DDBJ databases">
        <title>Genome sequencing of Arthrobacter phenanthrenivorans SWC37.</title>
        <authorList>
            <person name="Tan P.W."/>
            <person name="Chan K.-G."/>
        </authorList>
    </citation>
    <scope>NUCLEOTIDE SEQUENCE [LARGE SCALE GENOMIC DNA]</scope>
    <source>
        <strain evidence="2 3">SWC37</strain>
    </source>
</reference>
<accession>A0A0B4CRG5</accession>
<evidence type="ECO:0000313" key="2">
    <source>
        <dbReference type="EMBL" id="KIC63794.1"/>
    </source>
</evidence>
<proteinExistence type="inferred from homology"/>
<sequence>MSKKIAILHTSFVFVSVEPVINDLIAELIPDAEVMHFVDSDVLATVQREQGISANSEARMTHLAQAAEAAGADIIFSACSSLGPALDVAARNVHTPVVKIDEAMAIQAASEGKRVGVLATVPTTLGPTSDLIQSKADEMGRGITIEQRLCEGAFSVLMSGDREKHDAMIIDQAVDLAENVDMIVLAQASMNRLGAVLQEKTGKTVLTSPRIGVDYLARRVAELAA</sequence>
<dbReference type="RefSeq" id="WP_043455695.1">
    <property type="nucleotide sequence ID" value="NZ_JWTB01000041.1"/>
</dbReference>
<comment type="similarity">
    <text evidence="1">Belongs to the HyuE racemase family.</text>
</comment>
<dbReference type="Proteomes" id="UP000031196">
    <property type="component" value="Unassembled WGS sequence"/>
</dbReference>
<comment type="caution">
    <text evidence="2">The sequence shown here is derived from an EMBL/GenBank/DDBJ whole genome shotgun (WGS) entry which is preliminary data.</text>
</comment>